<dbReference type="Pfam" id="PF12833">
    <property type="entry name" value="HTH_18"/>
    <property type="match status" value="1"/>
</dbReference>
<dbReference type="SMART" id="SM00342">
    <property type="entry name" value="HTH_ARAC"/>
    <property type="match status" value="1"/>
</dbReference>
<dbReference type="PROSITE" id="PS00041">
    <property type="entry name" value="HTH_ARAC_FAMILY_1"/>
    <property type="match status" value="1"/>
</dbReference>
<evidence type="ECO:0000313" key="6">
    <source>
        <dbReference type="Proteomes" id="UP000256779"/>
    </source>
</evidence>
<dbReference type="InterPro" id="IPR018062">
    <property type="entry name" value="HTH_AraC-typ_CS"/>
</dbReference>
<evidence type="ECO:0000256" key="2">
    <source>
        <dbReference type="ARBA" id="ARBA00023125"/>
    </source>
</evidence>
<dbReference type="SUPFAM" id="SSF46689">
    <property type="entry name" value="Homeodomain-like"/>
    <property type="match status" value="2"/>
</dbReference>
<keyword evidence="2" id="KW-0238">DNA-binding</keyword>
<keyword evidence="6" id="KW-1185">Reference proteome</keyword>
<dbReference type="InterPro" id="IPR020449">
    <property type="entry name" value="Tscrpt_reg_AraC-type_HTH"/>
</dbReference>
<evidence type="ECO:0000259" key="4">
    <source>
        <dbReference type="PROSITE" id="PS01124"/>
    </source>
</evidence>
<keyword evidence="1" id="KW-0805">Transcription regulation</keyword>
<evidence type="ECO:0000256" key="1">
    <source>
        <dbReference type="ARBA" id="ARBA00023015"/>
    </source>
</evidence>
<reference evidence="5 6" key="1">
    <citation type="submission" date="2018-07" db="EMBL/GenBank/DDBJ databases">
        <title>Genomic Encyclopedia of Type Strains, Phase IV (KMG-IV): sequencing the most valuable type-strain genomes for metagenomic binning, comparative biology and taxonomic classification.</title>
        <authorList>
            <person name="Goeker M."/>
        </authorList>
    </citation>
    <scope>NUCLEOTIDE SEQUENCE [LARGE SCALE GENOMIC DNA]</scope>
    <source>
        <strain evidence="5 6">DSM 4134</strain>
    </source>
</reference>
<comment type="caution">
    <text evidence="5">The sequence shown here is derived from an EMBL/GenBank/DDBJ whole genome shotgun (WGS) entry which is preliminary data.</text>
</comment>
<accession>A0A3D9KYY5</accession>
<evidence type="ECO:0000256" key="3">
    <source>
        <dbReference type="ARBA" id="ARBA00023163"/>
    </source>
</evidence>
<dbReference type="PROSITE" id="PS01124">
    <property type="entry name" value="HTH_ARAC_FAMILY_2"/>
    <property type="match status" value="1"/>
</dbReference>
<dbReference type="InterPro" id="IPR009057">
    <property type="entry name" value="Homeodomain-like_sf"/>
</dbReference>
<dbReference type="AlphaFoldDB" id="A0A3D9KYY5"/>
<dbReference type="PANTHER" id="PTHR46796">
    <property type="entry name" value="HTH-TYPE TRANSCRIPTIONAL ACTIVATOR RHAS-RELATED"/>
    <property type="match status" value="1"/>
</dbReference>
<dbReference type="Proteomes" id="UP000256779">
    <property type="component" value="Unassembled WGS sequence"/>
</dbReference>
<protein>
    <submittedName>
        <fullName evidence="5">AraC family transcriptional regulator</fullName>
    </submittedName>
</protein>
<dbReference type="GO" id="GO:0003700">
    <property type="term" value="F:DNA-binding transcription factor activity"/>
    <property type="evidence" value="ECO:0007669"/>
    <property type="project" value="InterPro"/>
</dbReference>
<keyword evidence="3" id="KW-0804">Transcription</keyword>
<evidence type="ECO:0000313" key="5">
    <source>
        <dbReference type="EMBL" id="RED95259.1"/>
    </source>
</evidence>
<dbReference type="GO" id="GO:0043565">
    <property type="term" value="F:sequence-specific DNA binding"/>
    <property type="evidence" value="ECO:0007669"/>
    <property type="project" value="InterPro"/>
</dbReference>
<dbReference type="InterPro" id="IPR018060">
    <property type="entry name" value="HTH_AraC"/>
</dbReference>
<name>A0A3D9KYY5_MARFU</name>
<dbReference type="PRINTS" id="PR00032">
    <property type="entry name" value="HTHARAC"/>
</dbReference>
<dbReference type="InterPro" id="IPR054015">
    <property type="entry name" value="ExsA-like_N"/>
</dbReference>
<dbReference type="EMBL" id="QREG01000018">
    <property type="protein sequence ID" value="RED95259.1"/>
    <property type="molecule type" value="Genomic_DNA"/>
</dbReference>
<proteinExistence type="predicted"/>
<dbReference type="OrthoDB" id="4480133at2"/>
<organism evidence="5 6">
    <name type="scientific">Marinoscillum furvescens DSM 4134</name>
    <dbReference type="NCBI Taxonomy" id="1122208"/>
    <lineage>
        <taxon>Bacteria</taxon>
        <taxon>Pseudomonadati</taxon>
        <taxon>Bacteroidota</taxon>
        <taxon>Cytophagia</taxon>
        <taxon>Cytophagales</taxon>
        <taxon>Reichenbachiellaceae</taxon>
        <taxon>Marinoscillum</taxon>
    </lineage>
</organism>
<dbReference type="Pfam" id="PF22200">
    <property type="entry name" value="ExsA_N"/>
    <property type="match status" value="1"/>
</dbReference>
<gene>
    <name evidence="5" type="ORF">C7460_11836</name>
</gene>
<dbReference type="RefSeq" id="WP_115869346.1">
    <property type="nucleotide sequence ID" value="NZ_QREG01000018.1"/>
</dbReference>
<feature type="domain" description="HTH araC/xylS-type" evidence="4">
    <location>
        <begin position="177"/>
        <end position="275"/>
    </location>
</feature>
<sequence length="280" mass="31725">MIIDHQQLKLQGKCLIERVVISPPFRFEVHFPQDACFIYLQSGTTTVNSPREQVSIKSKDGILMRCGSYFSDLSETLGEKFELIVIHLQQDLLRQVFSNDFPTIALAKGVSFASAINEEQLIQSYIAGLQYYFSHPSVVTDDLLVLKIRELVILLQQTQNAPTVASLLGSLFAPTDLDFRKTIEAHAHTNLSIADLAFLCHMSISTFKRKFKATYNESPAEYLKKNRLEKAAKLLQETTLGIGDIAHQTGFKDLPHFTKSFKTYSQQTPSEYRKFNIDPN</sequence>
<dbReference type="InterPro" id="IPR050204">
    <property type="entry name" value="AraC_XylS_family_regulators"/>
</dbReference>
<dbReference type="Gene3D" id="1.10.10.60">
    <property type="entry name" value="Homeodomain-like"/>
    <property type="match status" value="2"/>
</dbReference>